<dbReference type="CDD" id="cd00498">
    <property type="entry name" value="Hsp33"/>
    <property type="match status" value="1"/>
</dbReference>
<comment type="function">
    <text evidence="6">Redox regulated molecular chaperone. Protects both thermally unfolding and oxidatively damaged proteins from irreversible aggregation. Plays an important role in the bacterial defense system toward oxidative stress.</text>
</comment>
<dbReference type="Pfam" id="PF01430">
    <property type="entry name" value="HSP33"/>
    <property type="match status" value="1"/>
</dbReference>
<dbReference type="InterPro" id="IPR016153">
    <property type="entry name" value="Heat_shock_Hsp33_N"/>
</dbReference>
<name>A0A1I2J8V6_9CLOT</name>
<dbReference type="RefSeq" id="WP_027638291.1">
    <property type="nucleotide sequence ID" value="NZ_BAAACD010000029.1"/>
</dbReference>
<reference evidence="8 9" key="1">
    <citation type="submission" date="2016-10" db="EMBL/GenBank/DDBJ databases">
        <authorList>
            <person name="de Groot N.N."/>
        </authorList>
    </citation>
    <scope>NUCLEOTIDE SEQUENCE [LARGE SCALE GENOMIC DNA]</scope>
    <source>
        <strain evidence="8 9">NLAE-zl-G419</strain>
    </source>
</reference>
<dbReference type="Gene3D" id="3.55.30.10">
    <property type="entry name" value="Hsp33 domain"/>
    <property type="match status" value="1"/>
</dbReference>
<dbReference type="SUPFAM" id="SSF64397">
    <property type="entry name" value="Hsp33 domain"/>
    <property type="match status" value="1"/>
</dbReference>
<keyword evidence="9" id="KW-1185">Reference proteome</keyword>
<evidence type="ECO:0000256" key="5">
    <source>
        <dbReference type="ARBA" id="ARBA00023284"/>
    </source>
</evidence>
<keyword evidence="1 6" id="KW-0963">Cytoplasm</keyword>
<protein>
    <recommendedName>
        <fullName evidence="6">33 kDa chaperonin</fullName>
    </recommendedName>
    <alternativeName>
        <fullName evidence="6">Heat shock protein 33 homolog</fullName>
        <shortName evidence="6">HSP33</shortName>
    </alternativeName>
</protein>
<dbReference type="eggNOG" id="COG1281">
    <property type="taxonomic scope" value="Bacteria"/>
</dbReference>
<proteinExistence type="inferred from homology"/>
<dbReference type="GO" id="GO:0005737">
    <property type="term" value="C:cytoplasm"/>
    <property type="evidence" value="ECO:0007669"/>
    <property type="project" value="UniProtKB-SubCell"/>
</dbReference>
<comment type="PTM">
    <text evidence="6">Under oxidizing conditions two disulfide bonds are formed involving the reactive cysteines. Under reducing conditions zinc is bound to the reactive cysteines and the protein is inactive.</text>
</comment>
<evidence type="ECO:0000256" key="3">
    <source>
        <dbReference type="ARBA" id="ARBA00023157"/>
    </source>
</evidence>
<feature type="disulfide bond" description="Redox-active" evidence="6">
    <location>
        <begin position="238"/>
        <end position="240"/>
    </location>
</feature>
<comment type="subcellular location">
    <subcellularLocation>
        <location evidence="6">Cytoplasm</location>
    </subcellularLocation>
</comment>
<gene>
    <name evidence="6" type="primary">hslO</name>
    <name evidence="7" type="ORF">DBY38_09840</name>
    <name evidence="8" type="ORF">SAMN04487885_10173</name>
</gene>
<reference evidence="7 10" key="2">
    <citation type="submission" date="2018-03" db="EMBL/GenBank/DDBJ databases">
        <title>The uncultured portion of the human microbiome is neutrally assembled.</title>
        <authorList>
            <person name="Jeraldo P."/>
            <person name="Boardman L."/>
            <person name="White B.A."/>
            <person name="Nelson H."/>
            <person name="Goldenfeld N."/>
            <person name="Chia N."/>
        </authorList>
    </citation>
    <scope>NUCLEOTIDE SEQUENCE [LARGE SCALE GENOMIC DNA]</scope>
    <source>
        <strain evidence="7">CIM:MAG 903</strain>
    </source>
</reference>
<evidence type="ECO:0000313" key="8">
    <source>
        <dbReference type="EMBL" id="SFF49131.1"/>
    </source>
</evidence>
<evidence type="ECO:0000256" key="4">
    <source>
        <dbReference type="ARBA" id="ARBA00023186"/>
    </source>
</evidence>
<organism evidence="8 9">
    <name type="scientific">Clostridium cadaveris</name>
    <dbReference type="NCBI Taxonomy" id="1529"/>
    <lineage>
        <taxon>Bacteria</taxon>
        <taxon>Bacillati</taxon>
        <taxon>Bacillota</taxon>
        <taxon>Clostridia</taxon>
        <taxon>Eubacteriales</taxon>
        <taxon>Clostridiaceae</taxon>
        <taxon>Clostridium</taxon>
    </lineage>
</organism>
<evidence type="ECO:0000313" key="9">
    <source>
        <dbReference type="Proteomes" id="UP000182135"/>
    </source>
</evidence>
<dbReference type="GeneID" id="90544887"/>
<accession>A0A1I2J8V6</accession>
<dbReference type="PIRSF" id="PIRSF005261">
    <property type="entry name" value="Heat_shock_Hsp33"/>
    <property type="match status" value="1"/>
</dbReference>
<sequence length="302" mass="32779">MKDILIKATALEGMVRIIGVSSTNLVNIGAKKHNCSPTASAALGRSLTAGAILGSMLKGSKDTVTLQINGGGEAKGVVVTAYSDGRVKGYIGNPNVDLPLNDKGKLDVGGAIGKNGSLYVIRDMGLKEPYVGQVPIFTGEIAEDLAYYFTVSEQTPSAVALGVLVDKDLSIKASGGFVIQMLPGADELLADTIMYRLEEIPSVTEMMVKGMNIKDILEYIFEDMDLKILEEDEPFYQCDCSKEKVEKALISIGEKDLQELYDDNKSEELVCNFCNEKYIFTHEDIGNILKSKQNSKNNIDNE</sequence>
<dbReference type="EMBL" id="QAMZ01000045">
    <property type="protein sequence ID" value="PWL52790.1"/>
    <property type="molecule type" value="Genomic_DNA"/>
</dbReference>
<dbReference type="HAMAP" id="MF_00117">
    <property type="entry name" value="HslO"/>
    <property type="match status" value="1"/>
</dbReference>
<dbReference type="PANTHER" id="PTHR30111">
    <property type="entry name" value="33 KDA CHAPERONIN"/>
    <property type="match status" value="1"/>
</dbReference>
<dbReference type="Proteomes" id="UP000182135">
    <property type="component" value="Unassembled WGS sequence"/>
</dbReference>
<dbReference type="GO" id="GO:0042026">
    <property type="term" value="P:protein refolding"/>
    <property type="evidence" value="ECO:0007669"/>
    <property type="project" value="TreeGrafter"/>
</dbReference>
<dbReference type="PANTHER" id="PTHR30111:SF1">
    <property type="entry name" value="33 KDA CHAPERONIN"/>
    <property type="match status" value="1"/>
</dbReference>
<dbReference type="GO" id="GO:0044183">
    <property type="term" value="F:protein folding chaperone"/>
    <property type="evidence" value="ECO:0007669"/>
    <property type="project" value="TreeGrafter"/>
</dbReference>
<dbReference type="AlphaFoldDB" id="A0A1I2J8V6"/>
<dbReference type="NCBIfam" id="NF001033">
    <property type="entry name" value="PRK00114.1"/>
    <property type="match status" value="1"/>
</dbReference>
<keyword evidence="4 6" id="KW-0143">Chaperone</keyword>
<dbReference type="InterPro" id="IPR016154">
    <property type="entry name" value="Heat_shock_Hsp33_C"/>
</dbReference>
<evidence type="ECO:0000313" key="7">
    <source>
        <dbReference type="EMBL" id="PWL52790.1"/>
    </source>
</evidence>
<dbReference type="OrthoDB" id="9776534at2"/>
<comment type="similarity">
    <text evidence="6">Belongs to the HSP33 family.</text>
</comment>
<dbReference type="STRING" id="1529.SAMN04487885_10173"/>
<evidence type="ECO:0000256" key="1">
    <source>
        <dbReference type="ARBA" id="ARBA00022490"/>
    </source>
</evidence>
<keyword evidence="3 6" id="KW-1015">Disulfide bond</keyword>
<dbReference type="Gene3D" id="3.90.1280.10">
    <property type="entry name" value="HSP33 redox switch-like"/>
    <property type="match status" value="1"/>
</dbReference>
<evidence type="ECO:0000256" key="2">
    <source>
        <dbReference type="ARBA" id="ARBA00022833"/>
    </source>
</evidence>
<dbReference type="EMBL" id="FOOE01000001">
    <property type="protein sequence ID" value="SFF49131.1"/>
    <property type="molecule type" value="Genomic_DNA"/>
</dbReference>
<keyword evidence="2 6" id="KW-0862">Zinc</keyword>
<evidence type="ECO:0000313" key="10">
    <source>
        <dbReference type="Proteomes" id="UP000246114"/>
    </source>
</evidence>
<evidence type="ECO:0000256" key="6">
    <source>
        <dbReference type="HAMAP-Rule" id="MF_00117"/>
    </source>
</evidence>
<dbReference type="SUPFAM" id="SSF118352">
    <property type="entry name" value="HSP33 redox switch-like"/>
    <property type="match status" value="1"/>
</dbReference>
<dbReference type="Proteomes" id="UP000246114">
    <property type="component" value="Unassembled WGS sequence"/>
</dbReference>
<keyword evidence="5 6" id="KW-0676">Redox-active center</keyword>
<dbReference type="InterPro" id="IPR000397">
    <property type="entry name" value="Heat_shock_Hsp33"/>
</dbReference>
<dbReference type="GO" id="GO:0051082">
    <property type="term" value="F:unfolded protein binding"/>
    <property type="evidence" value="ECO:0007669"/>
    <property type="project" value="UniProtKB-UniRule"/>
</dbReference>
<feature type="disulfide bond" description="Redox-active" evidence="6">
    <location>
        <begin position="271"/>
        <end position="274"/>
    </location>
</feature>